<dbReference type="EMBL" id="BKCJ010008773">
    <property type="protein sequence ID" value="GEU83900.1"/>
    <property type="molecule type" value="Genomic_DNA"/>
</dbReference>
<gene>
    <name evidence="1" type="ORF">Tci_055878</name>
</gene>
<protein>
    <submittedName>
        <fullName evidence="1">Ribonuclease H-like domain-containing protein</fullName>
    </submittedName>
</protein>
<name>A0A6L2NCT9_TANCI</name>
<dbReference type="AlphaFoldDB" id="A0A6L2NCT9"/>
<organism evidence="1">
    <name type="scientific">Tanacetum cinerariifolium</name>
    <name type="common">Dalmatian daisy</name>
    <name type="synonym">Chrysanthemum cinerariifolium</name>
    <dbReference type="NCBI Taxonomy" id="118510"/>
    <lineage>
        <taxon>Eukaryota</taxon>
        <taxon>Viridiplantae</taxon>
        <taxon>Streptophyta</taxon>
        <taxon>Embryophyta</taxon>
        <taxon>Tracheophyta</taxon>
        <taxon>Spermatophyta</taxon>
        <taxon>Magnoliopsida</taxon>
        <taxon>eudicotyledons</taxon>
        <taxon>Gunneridae</taxon>
        <taxon>Pentapetalae</taxon>
        <taxon>asterids</taxon>
        <taxon>campanulids</taxon>
        <taxon>Asterales</taxon>
        <taxon>Asteraceae</taxon>
        <taxon>Asteroideae</taxon>
        <taxon>Anthemideae</taxon>
        <taxon>Anthemidinae</taxon>
        <taxon>Tanacetum</taxon>
    </lineage>
</organism>
<proteinExistence type="predicted"/>
<evidence type="ECO:0000313" key="1">
    <source>
        <dbReference type="EMBL" id="GEU83900.1"/>
    </source>
</evidence>
<reference evidence="1" key="1">
    <citation type="journal article" date="2019" name="Sci. Rep.">
        <title>Draft genome of Tanacetum cinerariifolium, the natural source of mosquito coil.</title>
        <authorList>
            <person name="Yamashiro T."/>
            <person name="Shiraishi A."/>
            <person name="Satake H."/>
            <person name="Nakayama K."/>
        </authorList>
    </citation>
    <scope>NUCLEOTIDE SEQUENCE</scope>
</reference>
<sequence length="156" mass="17307">MEAHVASTQPTQVNKITTPCEICNGPHDTHNCMENLKQAFVEYASLRTDEAGGLVSEFMASQDARLSKFEADFKQQQSEMTDKIDTVWKAIINRIAGTLPSDAVKNPKLGTTPVLSVRSYPTIDPQCSLTLLTQSMLSRHISRRQPFPKPASSNRD</sequence>
<comment type="caution">
    <text evidence="1">The sequence shown here is derived from an EMBL/GenBank/DDBJ whole genome shotgun (WGS) entry which is preliminary data.</text>
</comment>
<accession>A0A6L2NCT9</accession>